<evidence type="ECO:0000256" key="6">
    <source>
        <dbReference type="ARBA" id="ARBA00022989"/>
    </source>
</evidence>
<dbReference type="AlphaFoldDB" id="A0A853H2R0"/>
<evidence type="ECO:0000313" key="9">
    <source>
        <dbReference type="EMBL" id="NYT86552.1"/>
    </source>
</evidence>
<dbReference type="OrthoDB" id="9800873at2"/>
<keyword evidence="7 8" id="KW-0472">Membrane</keyword>
<dbReference type="PANTHER" id="PTHR30269">
    <property type="entry name" value="TRANSMEMBRANE PROTEIN YFCA"/>
    <property type="match status" value="1"/>
</dbReference>
<keyword evidence="3" id="KW-0813">Transport</keyword>
<evidence type="ECO:0000256" key="3">
    <source>
        <dbReference type="ARBA" id="ARBA00022448"/>
    </source>
</evidence>
<evidence type="ECO:0000256" key="5">
    <source>
        <dbReference type="ARBA" id="ARBA00022692"/>
    </source>
</evidence>
<name>A0A853H2R0_9BURK</name>
<dbReference type="PANTHER" id="PTHR30269:SF32">
    <property type="entry name" value="MEMBRANE TRANSPORTER PROTEIN-RELATED"/>
    <property type="match status" value="1"/>
</dbReference>
<comment type="similarity">
    <text evidence="2 8">Belongs to the 4-toluene sulfonate uptake permease (TSUP) (TC 2.A.102) family.</text>
</comment>
<feature type="transmembrane region" description="Helical" evidence="8">
    <location>
        <begin position="202"/>
        <end position="221"/>
    </location>
</feature>
<evidence type="ECO:0000256" key="7">
    <source>
        <dbReference type="ARBA" id="ARBA00023136"/>
    </source>
</evidence>
<feature type="transmembrane region" description="Helical" evidence="8">
    <location>
        <begin position="138"/>
        <end position="163"/>
    </location>
</feature>
<keyword evidence="5 8" id="KW-0812">Transmembrane</keyword>
<dbReference type="GO" id="GO:0005886">
    <property type="term" value="C:plasma membrane"/>
    <property type="evidence" value="ECO:0007669"/>
    <property type="project" value="UniProtKB-SubCell"/>
</dbReference>
<evidence type="ECO:0000256" key="2">
    <source>
        <dbReference type="ARBA" id="ARBA00009142"/>
    </source>
</evidence>
<feature type="transmembrane region" description="Helical" evidence="8">
    <location>
        <begin position="175"/>
        <end position="196"/>
    </location>
</feature>
<proteinExistence type="inferred from homology"/>
<comment type="caution">
    <text evidence="9">The sequence shown here is derived from an EMBL/GenBank/DDBJ whole genome shotgun (WGS) entry which is preliminary data.</text>
</comment>
<reference evidence="9 10" key="1">
    <citation type="submission" date="2020-07" db="EMBL/GenBank/DDBJ databases">
        <title>Taxonomic revisions and descriptions of new bacterial species based on genomic comparisons in the high-G+C-content subgroup of the family Alcaligenaceae.</title>
        <authorList>
            <person name="Szabo A."/>
            <person name="Felfoldi T."/>
        </authorList>
    </citation>
    <scope>NUCLEOTIDE SEQUENCE [LARGE SCALE GENOMIC DNA]</scope>
    <source>
        <strain evidence="9 10">DSM 25667</strain>
    </source>
</reference>
<comment type="subcellular location">
    <subcellularLocation>
        <location evidence="1 8">Cell membrane</location>
        <topology evidence="1 8">Multi-pass membrane protein</topology>
    </subcellularLocation>
</comment>
<evidence type="ECO:0000313" key="10">
    <source>
        <dbReference type="Proteomes" id="UP000554144"/>
    </source>
</evidence>
<evidence type="ECO:0000256" key="8">
    <source>
        <dbReference type="RuleBase" id="RU363041"/>
    </source>
</evidence>
<feature type="transmembrane region" description="Helical" evidence="8">
    <location>
        <begin position="233"/>
        <end position="251"/>
    </location>
</feature>
<sequence length="255" mass="26764">MPLIEMFDDYTLWSFLLVTAVFVLAGLVKGIVGLGLPTISMALLSIFMIPAQAAALLVIPSLVTNVWQTRPFHTLAHMLRRIGGMQWGVAAGTLAGAVLLGAPAGAWAAVSLGVALIVYSAWALFGKPFTTPARIEKWLGPLVGILTGFITAATGVFVVPAVPYLQSLGLTRDELIQAMGVSFTVSTVALATGLWLNDSYSLGAVGTSLVMLVPALIGMGAGQRLRQSLAPAVFRRCFLVSLVIVGVYLALKGLL</sequence>
<dbReference type="EMBL" id="JACCEV010000003">
    <property type="protein sequence ID" value="NYT86552.1"/>
    <property type="molecule type" value="Genomic_DNA"/>
</dbReference>
<gene>
    <name evidence="9" type="ORF">H0A62_13145</name>
</gene>
<keyword evidence="4 8" id="KW-1003">Cell membrane</keyword>
<feature type="transmembrane region" description="Helical" evidence="8">
    <location>
        <begin position="12"/>
        <end position="36"/>
    </location>
</feature>
<organism evidence="9 10">
    <name type="scientific">Pollutimonas harenae</name>
    <dbReference type="NCBI Taxonomy" id="657015"/>
    <lineage>
        <taxon>Bacteria</taxon>
        <taxon>Pseudomonadati</taxon>
        <taxon>Pseudomonadota</taxon>
        <taxon>Betaproteobacteria</taxon>
        <taxon>Burkholderiales</taxon>
        <taxon>Alcaligenaceae</taxon>
        <taxon>Pollutimonas</taxon>
    </lineage>
</organism>
<evidence type="ECO:0000256" key="1">
    <source>
        <dbReference type="ARBA" id="ARBA00004651"/>
    </source>
</evidence>
<evidence type="ECO:0000256" key="4">
    <source>
        <dbReference type="ARBA" id="ARBA00022475"/>
    </source>
</evidence>
<protein>
    <recommendedName>
        <fullName evidence="8">Probable membrane transporter protein</fullName>
    </recommendedName>
</protein>
<feature type="transmembrane region" description="Helical" evidence="8">
    <location>
        <begin position="42"/>
        <end position="67"/>
    </location>
</feature>
<dbReference type="InterPro" id="IPR052017">
    <property type="entry name" value="TSUP"/>
</dbReference>
<dbReference type="Proteomes" id="UP000554144">
    <property type="component" value="Unassembled WGS sequence"/>
</dbReference>
<dbReference type="Pfam" id="PF01925">
    <property type="entry name" value="TauE"/>
    <property type="match status" value="1"/>
</dbReference>
<feature type="transmembrane region" description="Helical" evidence="8">
    <location>
        <begin position="87"/>
        <end position="118"/>
    </location>
</feature>
<accession>A0A853H2R0</accession>
<keyword evidence="10" id="KW-1185">Reference proteome</keyword>
<dbReference type="InterPro" id="IPR002781">
    <property type="entry name" value="TM_pro_TauE-like"/>
</dbReference>
<dbReference type="RefSeq" id="WP_130040148.1">
    <property type="nucleotide sequence ID" value="NZ_JACCEV010000003.1"/>
</dbReference>
<keyword evidence="6 8" id="KW-1133">Transmembrane helix</keyword>